<dbReference type="EMBL" id="LAOR01000010">
    <property type="protein sequence ID" value="KJW07670.1"/>
    <property type="molecule type" value="Genomic_DNA"/>
</dbReference>
<proteinExistence type="predicted"/>
<feature type="coiled-coil region" evidence="1">
    <location>
        <begin position="38"/>
        <end position="65"/>
    </location>
</feature>
<keyword evidence="1" id="KW-0175">Coiled coil</keyword>
<sequence length="99" mass="11528">MSRILFSVVLIGLLIYFTFHAVYGNRGLISYIEFNNNVDQSLKKLYKLKAERLELEQRVNLLRLQSLDLDMLDEQVRKKLGLAHSNEKIFSVNKDLATN</sequence>
<organism evidence="2 3">
    <name type="scientific">Orientia tsutsugamushi str. UT144</name>
    <dbReference type="NCBI Taxonomy" id="1441384"/>
    <lineage>
        <taxon>Bacteria</taxon>
        <taxon>Pseudomonadati</taxon>
        <taxon>Pseudomonadota</taxon>
        <taxon>Alphaproteobacteria</taxon>
        <taxon>Rickettsiales</taxon>
        <taxon>Rickettsiaceae</taxon>
        <taxon>Rickettsieae</taxon>
        <taxon>Orientia</taxon>
    </lineage>
</organism>
<gene>
    <name evidence="2" type="ORF">OTUT144_0275</name>
</gene>
<dbReference type="Pfam" id="PF04977">
    <property type="entry name" value="DivIC"/>
    <property type="match status" value="1"/>
</dbReference>
<accession>A0A0F3RMV2</accession>
<dbReference type="InterPro" id="IPR007060">
    <property type="entry name" value="FtsL/DivIC"/>
</dbReference>
<dbReference type="PATRIC" id="fig|1441384.3.peg.2521"/>
<comment type="caution">
    <text evidence="2">The sequence shown here is derived from an EMBL/GenBank/DDBJ whole genome shotgun (WGS) entry which is preliminary data.</text>
</comment>
<dbReference type="AlphaFoldDB" id="A0A0F3RMV2"/>
<evidence type="ECO:0000313" key="2">
    <source>
        <dbReference type="EMBL" id="KJW07670.1"/>
    </source>
</evidence>
<evidence type="ECO:0000313" key="3">
    <source>
        <dbReference type="Proteomes" id="UP000033580"/>
    </source>
</evidence>
<reference evidence="2 3" key="1">
    <citation type="submission" date="2015-01" db="EMBL/GenBank/DDBJ databases">
        <title>Genome Sequencing of Rickettsiales.</title>
        <authorList>
            <person name="Daugherty S.C."/>
            <person name="Su Q."/>
            <person name="Abolude K."/>
            <person name="Beier-Sexton M."/>
            <person name="Carlyon J.A."/>
            <person name="Carter R."/>
            <person name="Day N.P."/>
            <person name="Dumler S.J."/>
            <person name="Dyachenko V."/>
            <person name="Godinez A."/>
            <person name="Kurtti T.J."/>
            <person name="Lichay M."/>
            <person name="Mullins K.E."/>
            <person name="Ott S."/>
            <person name="Pappas-Brown V."/>
            <person name="Paris D.H."/>
            <person name="Patel P."/>
            <person name="Richards A.L."/>
            <person name="Sadzewicz L."/>
            <person name="Sears K."/>
            <person name="Seidman D."/>
            <person name="Sengamalay N."/>
            <person name="Stenos J."/>
            <person name="Tallon L.J."/>
            <person name="Vincent G."/>
            <person name="Fraser C.M."/>
            <person name="Munderloh U."/>
            <person name="Dunning-Hotopp J.C."/>
        </authorList>
    </citation>
    <scope>NUCLEOTIDE SEQUENCE [LARGE SCALE GENOMIC DNA]</scope>
    <source>
        <strain evidence="2 3">UT144</strain>
    </source>
</reference>
<evidence type="ECO:0000256" key="1">
    <source>
        <dbReference type="SAM" id="Coils"/>
    </source>
</evidence>
<dbReference type="Proteomes" id="UP000033580">
    <property type="component" value="Unassembled WGS sequence"/>
</dbReference>
<name>A0A0F3RMV2_ORITS</name>
<protein>
    <submittedName>
        <fullName evidence="2">Septum formation initiator family protein</fullName>
    </submittedName>
</protein>